<dbReference type="Proteomes" id="UP000606786">
    <property type="component" value="Unassembled WGS sequence"/>
</dbReference>
<reference evidence="1" key="1">
    <citation type="submission" date="2020-11" db="EMBL/GenBank/DDBJ databases">
        <authorList>
            <person name="Whitehead M."/>
        </authorList>
    </citation>
    <scope>NUCLEOTIDE SEQUENCE</scope>
    <source>
        <strain evidence="1">EGII</strain>
    </source>
</reference>
<sequence length="102" mass="11490">MSLIHFTTPEYYALMYDIEKVQQKLWEGDTHLHVNAPTQKSVVKQLTHKLFAPKAHCLVHSFSFSISNGVITSFNAIGTVLDCLPIRLCSNASAHFKDNSKE</sequence>
<dbReference type="EMBL" id="CAJHJT010000012">
    <property type="protein sequence ID" value="CAD6999855.1"/>
    <property type="molecule type" value="Genomic_DNA"/>
</dbReference>
<evidence type="ECO:0000313" key="2">
    <source>
        <dbReference type="Proteomes" id="UP000606786"/>
    </source>
</evidence>
<evidence type="ECO:0000313" key="1">
    <source>
        <dbReference type="EMBL" id="CAD6999855.1"/>
    </source>
</evidence>
<accession>A0A811UPQ6</accession>
<comment type="caution">
    <text evidence="1">The sequence shown here is derived from an EMBL/GenBank/DDBJ whole genome shotgun (WGS) entry which is preliminary data.</text>
</comment>
<dbReference type="AlphaFoldDB" id="A0A811UPQ6"/>
<gene>
    <name evidence="1" type="ORF">CCAP1982_LOCUS8367</name>
</gene>
<keyword evidence="2" id="KW-1185">Reference proteome</keyword>
<protein>
    <submittedName>
        <fullName evidence="1">(Mediterranean fruit fly) hypothetical protein</fullName>
    </submittedName>
</protein>
<proteinExistence type="predicted"/>
<organism evidence="1 2">
    <name type="scientific">Ceratitis capitata</name>
    <name type="common">Mediterranean fruit fly</name>
    <name type="synonym">Tephritis capitata</name>
    <dbReference type="NCBI Taxonomy" id="7213"/>
    <lineage>
        <taxon>Eukaryota</taxon>
        <taxon>Metazoa</taxon>
        <taxon>Ecdysozoa</taxon>
        <taxon>Arthropoda</taxon>
        <taxon>Hexapoda</taxon>
        <taxon>Insecta</taxon>
        <taxon>Pterygota</taxon>
        <taxon>Neoptera</taxon>
        <taxon>Endopterygota</taxon>
        <taxon>Diptera</taxon>
        <taxon>Brachycera</taxon>
        <taxon>Muscomorpha</taxon>
        <taxon>Tephritoidea</taxon>
        <taxon>Tephritidae</taxon>
        <taxon>Ceratitis</taxon>
        <taxon>Ceratitis</taxon>
    </lineage>
</organism>
<name>A0A811UPQ6_CERCA</name>